<dbReference type="EMBL" id="GL379935">
    <property type="protein sequence ID" value="EGT36468.1"/>
    <property type="molecule type" value="Genomic_DNA"/>
</dbReference>
<dbReference type="eggNOG" id="ENOG502TJVC">
    <property type="taxonomic scope" value="Eukaryota"/>
</dbReference>
<accession>G0N1B7</accession>
<dbReference type="PANTHER" id="PTHR22921">
    <property type="entry name" value="PROTEIN CBG20088-RELATED"/>
    <property type="match status" value="1"/>
</dbReference>
<keyword evidence="4" id="KW-1185">Reference proteome</keyword>
<name>G0N1B7_CAEBE</name>
<reference evidence="4" key="2">
    <citation type="submission" date="2011-07" db="EMBL/GenBank/DDBJ databases">
        <authorList>
            <consortium name="Caenorhabditis brenneri Sequencing and Analysis Consortium"/>
            <person name="Wilson R.K."/>
        </authorList>
    </citation>
    <scope>NUCLEOTIDE SEQUENCE [LARGE SCALE GENOMIC DNA]</scope>
    <source>
        <strain evidence="4">PB2801</strain>
    </source>
</reference>
<dbReference type="AlphaFoldDB" id="G0N1B7"/>
<feature type="compositionally biased region" description="Basic and acidic residues" evidence="1">
    <location>
        <begin position="28"/>
        <end position="37"/>
    </location>
</feature>
<reference evidence="3" key="3">
    <citation type="submission" date="2011-07" db="EMBL/GenBank/DDBJ databases">
        <authorList>
            <consortium name="WormBase Consortium"/>
        </authorList>
    </citation>
    <scope>NUCLEOTIDE SEQUENCE [LARGE SCALE GENOMIC DNA]</scope>
    <source>
        <strain evidence="3">PB2801</strain>
    </source>
</reference>
<evidence type="ECO:0000313" key="3">
    <source>
        <dbReference type="EMBL" id="EGT49938.1"/>
    </source>
</evidence>
<protein>
    <submittedName>
        <fullName evidence="3">Uncharacterized protein</fullName>
    </submittedName>
</protein>
<dbReference type="HOGENOM" id="CLU_788069_0_0_1"/>
<gene>
    <name evidence="2" type="ORF">CAEBREN_02466</name>
    <name evidence="3" type="ORF">CAEBREN_04816</name>
</gene>
<evidence type="ECO:0000313" key="2">
    <source>
        <dbReference type="EMBL" id="EGT36468.1"/>
    </source>
</evidence>
<reference evidence="3" key="1">
    <citation type="submission" date="2010-07" db="EMBL/GenBank/DDBJ databases">
        <authorList>
            <consortium name="The Caenorhabditis brenneri Sequencing and Analysis Consortium"/>
            <person name="Wilson R.K."/>
        </authorList>
    </citation>
    <scope>NUCLEOTIDE SEQUENCE</scope>
    <source>
        <strain evidence="3">PB2801</strain>
    </source>
</reference>
<evidence type="ECO:0000256" key="1">
    <source>
        <dbReference type="SAM" id="MobiDB-lite"/>
    </source>
</evidence>
<dbReference type="OrthoDB" id="5905254at2759"/>
<sequence>MVKEGKSVFDQMCVGHVKGHRTLTELNDTAKRAKPEPFNEDSCDEIPSESIPEKREKKKKVSKNDSWLASDLMSKCCINDVGAALPKEECESNIRAALKSKKDIDFYEFIEISCQPGLTEEKLQKCLLACSLFAFMNRRDKTACPSSSDDPTKCNEPVGFKLQDARLVDRSVVFPGDFRVKITDLLTPMIVSKWVLTDDVASSIAAVTREICKELHKKDPFFPFYTTPTTTPRKVSYVILDDSIVDNLCQIMTAGFGLENTEANTVKLLSQISSTLYSFIDKRRSEFNKKHGEGSCLASAKDFRDRLMTSPNFRSNYTQDEMDMWERDSFYSGIPEYDCGPSPSTSRHYMDL</sequence>
<feature type="region of interest" description="Disordered" evidence="1">
    <location>
        <begin position="27"/>
        <end position="62"/>
    </location>
</feature>
<evidence type="ECO:0000313" key="4">
    <source>
        <dbReference type="Proteomes" id="UP000008068"/>
    </source>
</evidence>
<dbReference type="Proteomes" id="UP000008068">
    <property type="component" value="Unassembled WGS sequence"/>
</dbReference>
<organism evidence="4">
    <name type="scientific">Caenorhabditis brenneri</name>
    <name type="common">Nematode worm</name>
    <dbReference type="NCBI Taxonomy" id="135651"/>
    <lineage>
        <taxon>Eukaryota</taxon>
        <taxon>Metazoa</taxon>
        <taxon>Ecdysozoa</taxon>
        <taxon>Nematoda</taxon>
        <taxon>Chromadorea</taxon>
        <taxon>Rhabditida</taxon>
        <taxon>Rhabditina</taxon>
        <taxon>Rhabditomorpha</taxon>
        <taxon>Rhabditoidea</taxon>
        <taxon>Rhabditidae</taxon>
        <taxon>Peloderinae</taxon>
        <taxon>Caenorhabditis</taxon>
    </lineage>
</organism>
<dbReference type="EMBL" id="GL379826">
    <property type="protein sequence ID" value="EGT49938.1"/>
    <property type="molecule type" value="Genomic_DNA"/>
</dbReference>
<proteinExistence type="predicted"/>
<feature type="compositionally biased region" description="Acidic residues" evidence="1">
    <location>
        <begin position="38"/>
        <end position="47"/>
    </location>
</feature>
<dbReference type="PANTHER" id="PTHR22921:SF27">
    <property type="entry name" value="C2H2-TYPE DOMAIN-CONTAINING PROTEIN-RELATED"/>
    <property type="match status" value="1"/>
</dbReference>